<feature type="transmembrane region" description="Helical" evidence="6">
    <location>
        <begin position="91"/>
        <end position="110"/>
    </location>
</feature>
<evidence type="ECO:0000256" key="3">
    <source>
        <dbReference type="ARBA" id="ARBA00022692"/>
    </source>
</evidence>
<dbReference type="InterPro" id="IPR008457">
    <property type="entry name" value="Cu-R_CopD_dom"/>
</dbReference>
<evidence type="ECO:0000256" key="5">
    <source>
        <dbReference type="ARBA" id="ARBA00023136"/>
    </source>
</evidence>
<feature type="transmembrane region" description="Helical" evidence="6">
    <location>
        <begin position="21"/>
        <end position="46"/>
    </location>
</feature>
<evidence type="ECO:0000256" key="6">
    <source>
        <dbReference type="SAM" id="Phobius"/>
    </source>
</evidence>
<reference evidence="8 9" key="1">
    <citation type="submission" date="2018-09" db="EMBL/GenBank/DDBJ databases">
        <title>Paenibacillus aracenensis nov. sp. isolated from a cave in southern Spain.</title>
        <authorList>
            <person name="Jurado V."/>
            <person name="Gutierrez-Patricio S."/>
            <person name="Gonzalez-Pimentel J.L."/>
            <person name="Miller A.Z."/>
            <person name="Laiz L."/>
            <person name="Saiz-Jimenez C."/>
        </authorList>
    </citation>
    <scope>NUCLEOTIDE SEQUENCE [LARGE SCALE GENOMIC DNA]</scope>
    <source>
        <strain evidence="8 9">JCM 19203</strain>
    </source>
</reference>
<proteinExistence type="predicted"/>
<keyword evidence="2" id="KW-1003">Cell membrane</keyword>
<keyword evidence="3 6" id="KW-0812">Transmembrane</keyword>
<dbReference type="EMBL" id="QXQB01000001">
    <property type="protein sequence ID" value="RJX41581.1"/>
    <property type="molecule type" value="Genomic_DNA"/>
</dbReference>
<keyword evidence="9" id="KW-1185">Reference proteome</keyword>
<gene>
    <name evidence="8" type="ORF">D3P09_06350</name>
</gene>
<feature type="transmembrane region" description="Helical" evidence="6">
    <location>
        <begin position="196"/>
        <end position="213"/>
    </location>
</feature>
<dbReference type="OrthoDB" id="2353937at2"/>
<feature type="transmembrane region" description="Helical" evidence="6">
    <location>
        <begin position="259"/>
        <end position="282"/>
    </location>
</feature>
<evidence type="ECO:0000256" key="2">
    <source>
        <dbReference type="ARBA" id="ARBA00022475"/>
    </source>
</evidence>
<dbReference type="InterPro" id="IPR032694">
    <property type="entry name" value="CopC/D"/>
</dbReference>
<evidence type="ECO:0000256" key="4">
    <source>
        <dbReference type="ARBA" id="ARBA00022989"/>
    </source>
</evidence>
<dbReference type="Proteomes" id="UP000267798">
    <property type="component" value="Unassembled WGS sequence"/>
</dbReference>
<feature type="transmembrane region" description="Helical" evidence="6">
    <location>
        <begin position="294"/>
        <end position="316"/>
    </location>
</feature>
<evidence type="ECO:0000259" key="7">
    <source>
        <dbReference type="Pfam" id="PF05425"/>
    </source>
</evidence>
<feature type="transmembrane region" description="Helical" evidence="6">
    <location>
        <begin position="225"/>
        <end position="247"/>
    </location>
</feature>
<dbReference type="PANTHER" id="PTHR34820:SF4">
    <property type="entry name" value="INNER MEMBRANE PROTEIN YEBZ"/>
    <property type="match status" value="1"/>
</dbReference>
<feature type="transmembrane region" description="Helical" evidence="6">
    <location>
        <begin position="170"/>
        <end position="189"/>
    </location>
</feature>
<evidence type="ECO:0000313" key="9">
    <source>
        <dbReference type="Proteomes" id="UP000267798"/>
    </source>
</evidence>
<protein>
    <submittedName>
        <fullName evidence="8">Copper resistance protein CopC</fullName>
    </submittedName>
</protein>
<dbReference type="Pfam" id="PF05425">
    <property type="entry name" value="CopD"/>
    <property type="match status" value="1"/>
</dbReference>
<name>A0A3A6PXK4_9BACL</name>
<sequence length="470" mass="50686">MRKEGCGSVSLSSKSLNLHTRIAGIAVRSGACTLLAVAVLAGLLLYESPHAYAEAQGMWLAAHEHGQAGASGTDGALKDIVEAGVMYAARIFYYLALMFAAGIMLLRLLIPKGGSGAEQRSWLDKWSGPAMKALLVAVILYVFIHAARVVGELGGGGELWLRVFTDTTSGQLWLALIVLSVLGFSALKLPDPGKALWAVLLLLTESLGGHAAAAEQAVVSVLSDFVHLVCAAVWAGGVMLLLLFWRADRKEAGRFAERFSAVAWLTIVILTVSGLLMTWTLIPSWLYLIYTDWGLWLLAKTVLVIGVTAIGAALRYRARRRELPRSIWLKLDGLLMVFIVAIAAIFTVISPMPDGKPLNYHQMGEELHYTLKLSPNAPGPNEASLTVWLPEEEGEPESVSLSLRYADKPAIGIALEASDSEGGIAFPGFGEFRYKAEDVVLPRPGNWTAVITVTQASGEKLEREFSFASN</sequence>
<feature type="transmembrane region" description="Helical" evidence="6">
    <location>
        <begin position="328"/>
        <end position="349"/>
    </location>
</feature>
<evidence type="ECO:0000313" key="8">
    <source>
        <dbReference type="EMBL" id="RJX41581.1"/>
    </source>
</evidence>
<feature type="domain" description="Copper resistance protein D" evidence="7">
    <location>
        <begin position="254"/>
        <end position="345"/>
    </location>
</feature>
<dbReference type="AlphaFoldDB" id="A0A3A6PXK4"/>
<organism evidence="8 9">
    <name type="scientific">Paenibacillus pinisoli</name>
    <dbReference type="NCBI Taxonomy" id="1276110"/>
    <lineage>
        <taxon>Bacteria</taxon>
        <taxon>Bacillati</taxon>
        <taxon>Bacillota</taxon>
        <taxon>Bacilli</taxon>
        <taxon>Bacillales</taxon>
        <taxon>Paenibacillaceae</taxon>
        <taxon>Paenibacillus</taxon>
    </lineage>
</organism>
<dbReference type="GO" id="GO:0005886">
    <property type="term" value="C:plasma membrane"/>
    <property type="evidence" value="ECO:0007669"/>
    <property type="project" value="UniProtKB-SubCell"/>
</dbReference>
<accession>A0A3A6PXK4</accession>
<comment type="caution">
    <text evidence="8">The sequence shown here is derived from an EMBL/GenBank/DDBJ whole genome shotgun (WGS) entry which is preliminary data.</text>
</comment>
<keyword evidence="5 6" id="KW-0472">Membrane</keyword>
<dbReference type="PANTHER" id="PTHR34820">
    <property type="entry name" value="INNER MEMBRANE PROTEIN YEBZ"/>
    <property type="match status" value="1"/>
</dbReference>
<comment type="subcellular location">
    <subcellularLocation>
        <location evidence="1">Cell membrane</location>
        <topology evidence="1">Multi-pass membrane protein</topology>
    </subcellularLocation>
</comment>
<keyword evidence="4 6" id="KW-1133">Transmembrane helix</keyword>
<dbReference type="GO" id="GO:0006825">
    <property type="term" value="P:copper ion transport"/>
    <property type="evidence" value="ECO:0007669"/>
    <property type="project" value="InterPro"/>
</dbReference>
<feature type="transmembrane region" description="Helical" evidence="6">
    <location>
        <begin position="131"/>
        <end position="150"/>
    </location>
</feature>
<evidence type="ECO:0000256" key="1">
    <source>
        <dbReference type="ARBA" id="ARBA00004651"/>
    </source>
</evidence>